<dbReference type="EMBL" id="ML992676">
    <property type="protein sequence ID" value="KAF2211480.1"/>
    <property type="molecule type" value="Genomic_DNA"/>
</dbReference>
<sequence>MYIHCLRLRCRQRIDNPSLLLVPSLPAYTAIVQRGCVGSLAFHPRVQDRLIASSGLFLRGGGSAARAGSASAVGVGASGAATHDDSVWLVLVVDWLWCDSVFF</sequence>
<reference evidence="1" key="1">
    <citation type="journal article" date="2020" name="Stud. Mycol.">
        <title>101 Dothideomycetes genomes: a test case for predicting lifestyles and emergence of pathogens.</title>
        <authorList>
            <person name="Haridas S."/>
            <person name="Albert R."/>
            <person name="Binder M."/>
            <person name="Bloem J."/>
            <person name="Labutti K."/>
            <person name="Salamov A."/>
            <person name="Andreopoulos B."/>
            <person name="Baker S."/>
            <person name="Barry K."/>
            <person name="Bills G."/>
            <person name="Bluhm B."/>
            <person name="Cannon C."/>
            <person name="Castanera R."/>
            <person name="Culley D."/>
            <person name="Daum C."/>
            <person name="Ezra D."/>
            <person name="Gonzalez J."/>
            <person name="Henrissat B."/>
            <person name="Kuo A."/>
            <person name="Liang C."/>
            <person name="Lipzen A."/>
            <person name="Lutzoni F."/>
            <person name="Magnuson J."/>
            <person name="Mondo S."/>
            <person name="Nolan M."/>
            <person name="Ohm R."/>
            <person name="Pangilinan J."/>
            <person name="Park H.-J."/>
            <person name="Ramirez L."/>
            <person name="Alfaro M."/>
            <person name="Sun H."/>
            <person name="Tritt A."/>
            <person name="Yoshinaga Y."/>
            <person name="Zwiers L.-H."/>
            <person name="Turgeon B."/>
            <person name="Goodwin S."/>
            <person name="Spatafora J."/>
            <person name="Crous P."/>
            <person name="Grigoriev I."/>
        </authorList>
    </citation>
    <scope>NUCLEOTIDE SEQUENCE</scope>
    <source>
        <strain evidence="1">SCOH1-5</strain>
    </source>
</reference>
<evidence type="ECO:0000313" key="1">
    <source>
        <dbReference type="EMBL" id="KAF2211480.1"/>
    </source>
</evidence>
<keyword evidence="2" id="KW-1185">Reference proteome</keyword>
<gene>
    <name evidence="1" type="ORF">CERZMDRAFT_121479</name>
</gene>
<evidence type="ECO:0000313" key="2">
    <source>
        <dbReference type="Proteomes" id="UP000799539"/>
    </source>
</evidence>
<dbReference type="Proteomes" id="UP000799539">
    <property type="component" value="Unassembled WGS sequence"/>
</dbReference>
<organism evidence="1 2">
    <name type="scientific">Cercospora zeae-maydis SCOH1-5</name>
    <dbReference type="NCBI Taxonomy" id="717836"/>
    <lineage>
        <taxon>Eukaryota</taxon>
        <taxon>Fungi</taxon>
        <taxon>Dikarya</taxon>
        <taxon>Ascomycota</taxon>
        <taxon>Pezizomycotina</taxon>
        <taxon>Dothideomycetes</taxon>
        <taxon>Dothideomycetidae</taxon>
        <taxon>Mycosphaerellales</taxon>
        <taxon>Mycosphaerellaceae</taxon>
        <taxon>Cercospora</taxon>
    </lineage>
</organism>
<accession>A0A6A6FDF2</accession>
<name>A0A6A6FDF2_9PEZI</name>
<proteinExistence type="predicted"/>
<dbReference type="AlphaFoldDB" id="A0A6A6FDF2"/>
<protein>
    <submittedName>
        <fullName evidence="1">Uncharacterized protein</fullName>
    </submittedName>
</protein>